<dbReference type="AlphaFoldDB" id="A0A8J8MP36"/>
<reference evidence="7" key="1">
    <citation type="submission" date="2020-07" db="EMBL/GenBank/DDBJ databases">
        <title>Vallitalea pronyensis genome.</title>
        <authorList>
            <person name="Postec A."/>
        </authorList>
    </citation>
    <scope>NUCLEOTIDE SEQUENCE</scope>
    <source>
        <strain evidence="7">FatNI3</strain>
    </source>
</reference>
<dbReference type="GO" id="GO:0022857">
    <property type="term" value="F:transmembrane transporter activity"/>
    <property type="evidence" value="ECO:0007669"/>
    <property type="project" value="InterPro"/>
</dbReference>
<keyword evidence="4 6" id="KW-1133">Transmembrane helix</keyword>
<feature type="transmembrane region" description="Helical" evidence="6">
    <location>
        <begin position="232"/>
        <end position="252"/>
    </location>
</feature>
<dbReference type="KEGG" id="vpy:HZI73_23325"/>
<evidence type="ECO:0000256" key="2">
    <source>
        <dbReference type="ARBA" id="ARBA00022475"/>
    </source>
</evidence>
<dbReference type="CDD" id="cd06580">
    <property type="entry name" value="TM_PBP1_transp_TpRbsC_like"/>
    <property type="match status" value="1"/>
</dbReference>
<accession>A0A8J8MP36</accession>
<evidence type="ECO:0000256" key="6">
    <source>
        <dbReference type="SAM" id="Phobius"/>
    </source>
</evidence>
<feature type="transmembrane region" description="Helical" evidence="6">
    <location>
        <begin position="110"/>
        <end position="129"/>
    </location>
</feature>
<evidence type="ECO:0000313" key="7">
    <source>
        <dbReference type="EMBL" id="QUI25044.1"/>
    </source>
</evidence>
<dbReference type="Proteomes" id="UP000683246">
    <property type="component" value="Chromosome"/>
</dbReference>
<dbReference type="PANTHER" id="PTHR47089">
    <property type="entry name" value="ABC TRANSPORTER, PERMEASE PROTEIN"/>
    <property type="match status" value="1"/>
</dbReference>
<dbReference type="GO" id="GO:0005886">
    <property type="term" value="C:plasma membrane"/>
    <property type="evidence" value="ECO:0007669"/>
    <property type="project" value="UniProtKB-SubCell"/>
</dbReference>
<protein>
    <submittedName>
        <fullName evidence="7">ABC transporter permease</fullName>
    </submittedName>
</protein>
<dbReference type="PANTHER" id="PTHR47089:SF1">
    <property type="entry name" value="GUANOSINE ABC TRANSPORTER PERMEASE PROTEIN NUPP"/>
    <property type="match status" value="1"/>
</dbReference>
<sequence length="355" mass="38863">MRRNLKFEAIRTSLAILIALAIALILIFSVSSQPLEALKEFLYGPIDSVRHFGNVIELAIPLTFTGLAISIMFKAKQFNLGAEGGFFIGAIIAMIVAIQVTLPAGIHPTVAILLGGVAGAIVLCIPAILKVRWGATELVSSLMLNYIAFFIGMYLLNYHFRDPNAGAMYSYKFPKAANLMRLIPKTRVHFGLIIVIVMIILCYYFLYQTKWGYAIRVTGENKRFAEYSGINTAKIIILAQVIGGFIAGMGGATEVLGMYKRFSWQASPGYGWDGVIVAILARNNPALVPIGALFLAYLRVGADQMARSTDVQSEVVAIIQGVIIVLIVADSFLSKYKHKLIYKEAKQNMSIKGAK</sequence>
<feature type="transmembrane region" description="Helical" evidence="6">
    <location>
        <begin position="188"/>
        <end position="206"/>
    </location>
</feature>
<evidence type="ECO:0000256" key="1">
    <source>
        <dbReference type="ARBA" id="ARBA00004651"/>
    </source>
</evidence>
<organism evidence="7 8">
    <name type="scientific">Vallitalea pronyensis</name>
    <dbReference type="NCBI Taxonomy" id="1348613"/>
    <lineage>
        <taxon>Bacteria</taxon>
        <taxon>Bacillati</taxon>
        <taxon>Bacillota</taxon>
        <taxon>Clostridia</taxon>
        <taxon>Lachnospirales</taxon>
        <taxon>Vallitaleaceae</taxon>
        <taxon>Vallitalea</taxon>
    </lineage>
</organism>
<comment type="subcellular location">
    <subcellularLocation>
        <location evidence="1">Cell membrane</location>
        <topology evidence="1">Multi-pass membrane protein</topology>
    </subcellularLocation>
</comment>
<evidence type="ECO:0000256" key="4">
    <source>
        <dbReference type="ARBA" id="ARBA00022989"/>
    </source>
</evidence>
<dbReference type="EMBL" id="CP058649">
    <property type="protein sequence ID" value="QUI25044.1"/>
    <property type="molecule type" value="Genomic_DNA"/>
</dbReference>
<keyword evidence="2" id="KW-1003">Cell membrane</keyword>
<evidence type="ECO:0000256" key="3">
    <source>
        <dbReference type="ARBA" id="ARBA00022692"/>
    </source>
</evidence>
<name>A0A8J8MP36_9FIRM</name>
<evidence type="ECO:0000313" key="8">
    <source>
        <dbReference type="Proteomes" id="UP000683246"/>
    </source>
</evidence>
<proteinExistence type="predicted"/>
<gene>
    <name evidence="7" type="ORF">HZI73_23325</name>
</gene>
<evidence type="ECO:0000256" key="5">
    <source>
        <dbReference type="ARBA" id="ARBA00023136"/>
    </source>
</evidence>
<feature type="transmembrane region" description="Helical" evidence="6">
    <location>
        <begin position="51"/>
        <end position="73"/>
    </location>
</feature>
<dbReference type="Pfam" id="PF02653">
    <property type="entry name" value="BPD_transp_2"/>
    <property type="match status" value="1"/>
</dbReference>
<feature type="transmembrane region" description="Helical" evidence="6">
    <location>
        <begin position="141"/>
        <end position="160"/>
    </location>
</feature>
<feature type="transmembrane region" description="Helical" evidence="6">
    <location>
        <begin position="12"/>
        <end position="31"/>
    </location>
</feature>
<keyword evidence="3 6" id="KW-0812">Transmembrane</keyword>
<keyword evidence="5 6" id="KW-0472">Membrane</keyword>
<feature type="transmembrane region" description="Helical" evidence="6">
    <location>
        <begin position="85"/>
        <end position="104"/>
    </location>
</feature>
<keyword evidence="8" id="KW-1185">Reference proteome</keyword>
<dbReference type="InterPro" id="IPR001851">
    <property type="entry name" value="ABC_transp_permease"/>
</dbReference>
<feature type="transmembrane region" description="Helical" evidence="6">
    <location>
        <begin position="315"/>
        <end position="333"/>
    </location>
</feature>
<dbReference type="RefSeq" id="WP_212695743.1">
    <property type="nucleotide sequence ID" value="NZ_CP058649.1"/>
</dbReference>